<dbReference type="VEuPathDB" id="FungiDB:F503_03408"/>
<sequence>MRTNAESRRIGHAIHVPSSSSRRSLSAPCPLLPAAAALAFAPALVQTLNFFQNTPGKTWSSSSKTSLSGDPLLLAAAATALP</sequence>
<organism evidence="2 3">
    <name type="scientific">Ophiostoma piceae (strain UAMH 11346)</name>
    <name type="common">Sap stain fungus</name>
    <dbReference type="NCBI Taxonomy" id="1262450"/>
    <lineage>
        <taxon>Eukaryota</taxon>
        <taxon>Fungi</taxon>
        <taxon>Dikarya</taxon>
        <taxon>Ascomycota</taxon>
        <taxon>Pezizomycotina</taxon>
        <taxon>Sordariomycetes</taxon>
        <taxon>Sordariomycetidae</taxon>
        <taxon>Ophiostomatales</taxon>
        <taxon>Ophiostomataceae</taxon>
        <taxon>Ophiostoma</taxon>
    </lineage>
</organism>
<evidence type="ECO:0000256" key="1">
    <source>
        <dbReference type="SAM" id="MobiDB-lite"/>
    </source>
</evidence>
<keyword evidence="3" id="KW-1185">Reference proteome</keyword>
<reference evidence="2 3" key="1">
    <citation type="journal article" date="2013" name="BMC Genomics">
        <title>The genome and transcriptome of the pine saprophyte Ophiostoma piceae, and a comparison with the bark beetle-associated pine pathogen Grosmannia clavigera.</title>
        <authorList>
            <person name="Haridas S."/>
            <person name="Wang Y."/>
            <person name="Lim L."/>
            <person name="Massoumi Alamouti S."/>
            <person name="Jackman S."/>
            <person name="Docking R."/>
            <person name="Robertson G."/>
            <person name="Birol I."/>
            <person name="Bohlmann J."/>
            <person name="Breuil C."/>
        </authorList>
    </citation>
    <scope>NUCLEOTIDE SEQUENCE [LARGE SCALE GENOMIC DNA]</scope>
    <source>
        <strain evidence="2 3">UAMH 11346</strain>
    </source>
</reference>
<accession>S3C555</accession>
<name>S3C555_OPHP1</name>
<proteinExistence type="predicted"/>
<dbReference type="AlphaFoldDB" id="S3C555"/>
<feature type="region of interest" description="Disordered" evidence="1">
    <location>
        <begin position="1"/>
        <end position="26"/>
    </location>
</feature>
<evidence type="ECO:0000313" key="2">
    <source>
        <dbReference type="EMBL" id="EPE06981.1"/>
    </source>
</evidence>
<dbReference type="Proteomes" id="UP000016923">
    <property type="component" value="Unassembled WGS sequence"/>
</dbReference>
<protein>
    <submittedName>
        <fullName evidence="2">Uncharacterized protein</fullName>
    </submittedName>
</protein>
<feature type="compositionally biased region" description="Low complexity" evidence="1">
    <location>
        <begin position="17"/>
        <end position="26"/>
    </location>
</feature>
<dbReference type="EMBL" id="KE148152">
    <property type="protein sequence ID" value="EPE06981.1"/>
    <property type="molecule type" value="Genomic_DNA"/>
</dbReference>
<dbReference type="HOGENOM" id="CLU_2558882_0_0_1"/>
<gene>
    <name evidence="2" type="ORF">F503_03408</name>
</gene>
<evidence type="ECO:0000313" key="3">
    <source>
        <dbReference type="Proteomes" id="UP000016923"/>
    </source>
</evidence>